<dbReference type="GO" id="GO:0043161">
    <property type="term" value="P:proteasome-mediated ubiquitin-dependent protein catabolic process"/>
    <property type="evidence" value="ECO:0007669"/>
    <property type="project" value="TreeGrafter"/>
</dbReference>
<evidence type="ECO:0000313" key="5">
    <source>
        <dbReference type="Proteomes" id="UP000271098"/>
    </source>
</evidence>
<name>A0A183DXH3_9BILA</name>
<evidence type="ECO:0000256" key="2">
    <source>
        <dbReference type="RuleBase" id="RU369009"/>
    </source>
</evidence>
<protein>
    <recommendedName>
        <fullName evidence="2">E3 ubiquitin-protein ligase</fullName>
        <ecNumber evidence="2">2.3.2.26</ecNumber>
    </recommendedName>
</protein>
<dbReference type="PANTHER" id="PTHR45670">
    <property type="entry name" value="E3 UBIQUITIN-PROTEIN LIGASE TRIP12"/>
    <property type="match status" value="1"/>
</dbReference>
<dbReference type="GO" id="GO:0061630">
    <property type="term" value="F:ubiquitin protein ligase activity"/>
    <property type="evidence" value="ECO:0007669"/>
    <property type="project" value="UniProtKB-UniRule"/>
</dbReference>
<dbReference type="WBParaSite" id="GPUH_0001342901-mRNA-1">
    <property type="protein sequence ID" value="GPUH_0001342901-mRNA-1"/>
    <property type="gene ID" value="GPUH_0001342901"/>
</dbReference>
<comment type="function">
    <text evidence="2">E3 ubiquitin-protein ligase which accepts ubiquitin from an E2 ubiquitin-conjugating enzyme in the form of a thioester and then directly transfers the ubiquitin to targeted substrates.</text>
</comment>
<dbReference type="OrthoDB" id="5860537at2759"/>
<dbReference type="GO" id="GO:0016607">
    <property type="term" value="C:nuclear speck"/>
    <property type="evidence" value="ECO:0007669"/>
    <property type="project" value="TreeGrafter"/>
</dbReference>
<dbReference type="SUPFAM" id="SSF49785">
    <property type="entry name" value="Galactose-binding domain-like"/>
    <property type="match status" value="1"/>
</dbReference>
<reference evidence="6" key="1">
    <citation type="submission" date="2016-06" db="UniProtKB">
        <authorList>
            <consortium name="WormBaseParasite"/>
        </authorList>
    </citation>
    <scope>IDENTIFICATION</scope>
</reference>
<evidence type="ECO:0000259" key="3">
    <source>
        <dbReference type="Pfam" id="PF07738"/>
    </source>
</evidence>
<dbReference type="Pfam" id="PF07738">
    <property type="entry name" value="Sad1_UNC"/>
    <property type="match status" value="1"/>
</dbReference>
<dbReference type="InterPro" id="IPR012919">
    <property type="entry name" value="SUN_dom"/>
</dbReference>
<keyword evidence="1 2" id="KW-0808">Transferase</keyword>
<dbReference type="InterPro" id="IPR045322">
    <property type="entry name" value="HECTD1/TRIP12-like"/>
</dbReference>
<dbReference type="UniPathway" id="UPA00143"/>
<feature type="domain" description="SUN" evidence="3">
    <location>
        <begin position="372"/>
        <end position="510"/>
    </location>
</feature>
<evidence type="ECO:0000256" key="1">
    <source>
        <dbReference type="ARBA" id="ARBA00022679"/>
    </source>
</evidence>
<comment type="pathway">
    <text evidence="2">Protein modification; protein ubiquitination.</text>
</comment>
<accession>A0A183DXH3</accession>
<evidence type="ECO:0000313" key="6">
    <source>
        <dbReference type="WBParaSite" id="GPUH_0001342901-mRNA-1"/>
    </source>
</evidence>
<dbReference type="EMBL" id="UYRT01080199">
    <property type="protein sequence ID" value="VDN22260.1"/>
    <property type="molecule type" value="Genomic_DNA"/>
</dbReference>
<dbReference type="InterPro" id="IPR008979">
    <property type="entry name" value="Galactose-bd-like_sf"/>
</dbReference>
<organism evidence="6">
    <name type="scientific">Gongylonema pulchrum</name>
    <dbReference type="NCBI Taxonomy" id="637853"/>
    <lineage>
        <taxon>Eukaryota</taxon>
        <taxon>Metazoa</taxon>
        <taxon>Ecdysozoa</taxon>
        <taxon>Nematoda</taxon>
        <taxon>Chromadorea</taxon>
        <taxon>Rhabditida</taxon>
        <taxon>Spirurina</taxon>
        <taxon>Spiruromorpha</taxon>
        <taxon>Spiruroidea</taxon>
        <taxon>Gongylonematidae</taxon>
        <taxon>Gongylonema</taxon>
    </lineage>
</organism>
<proteinExistence type="inferred from homology"/>
<gene>
    <name evidence="4" type="ORF">GPUH_LOCUS13413</name>
</gene>
<comment type="similarity">
    <text evidence="2">Belongs to the UPL family. K-HECT subfamily.</text>
</comment>
<comment type="catalytic activity">
    <reaction evidence="2">
        <text>S-ubiquitinyl-[E2 ubiquitin-conjugating enzyme]-L-cysteine + [acceptor protein]-L-lysine = [E2 ubiquitin-conjugating enzyme]-L-cysteine + N(6)-ubiquitinyl-[acceptor protein]-L-lysine.</text>
        <dbReference type="EC" id="2.3.2.26"/>
    </reaction>
</comment>
<keyword evidence="5" id="KW-1185">Reference proteome</keyword>
<dbReference type="GO" id="GO:0070534">
    <property type="term" value="P:protein K63-linked ubiquitination"/>
    <property type="evidence" value="ECO:0007669"/>
    <property type="project" value="TreeGrafter"/>
</dbReference>
<evidence type="ECO:0000313" key="4">
    <source>
        <dbReference type="EMBL" id="VDN22260.1"/>
    </source>
</evidence>
<dbReference type="PANTHER" id="PTHR45670:SF1">
    <property type="entry name" value="E3 UBIQUITIN-PROTEIN LIGASE HECTD1"/>
    <property type="match status" value="1"/>
</dbReference>
<reference evidence="4 5" key="2">
    <citation type="submission" date="2018-11" db="EMBL/GenBank/DDBJ databases">
        <authorList>
            <consortium name="Pathogen Informatics"/>
        </authorList>
    </citation>
    <scope>NUCLEOTIDE SEQUENCE [LARGE SCALE GENOMIC DNA]</scope>
</reference>
<dbReference type="EC" id="2.3.2.26" evidence="2"/>
<dbReference type="Proteomes" id="UP000271098">
    <property type="component" value="Unassembled WGS sequence"/>
</dbReference>
<sequence>MKIGNWILSSPSVGTLSIENCDGIHQRVIIMEDLPGFIAEADNQADKTVRAEKTLGSFGISFYTDLLVDSSRLDFVTGWGARGGGRRVRFGFVSKKDQLHELAKEIWNNYMKEARSKPRSALVELQKASSTVKEICSTKVAGLPQVVLLRLEEALKCMHLSVVSDRLLSTFELSISGIVDALLSLFKSVQECAEGEILAIFMKVFADQRSFCALVRKMVSVLDATEKFPQYLYDLPGGSSFGLQLLGRRIRLRLEQLNPNTLFQMRLLNRTGRTMKAEPLVTVKQLKSYIQQMVVKQWYDHPRETFSFVEQIKCAKERGVKISFLYTSDFDENGIIYWLGTNGGTVAEWTNPASVSVVCVTCSDGERLPYGRHEDILSRDVNALNCHTSDDKNAHFTVDLGVYVYPDTYTLRHARGYGRSALRTWLLQGSVDGNTWDVLMVHEGDTSLSHPGSTATWPLSCNEGKGISHYIVLMGLSLGSPYRYIRIAQNGKNASNQNHYLSLSGFEIYGDIVDVVVGASNDSFVLVFFQTVQSKSRSY</sequence>
<dbReference type="Gene3D" id="2.60.120.260">
    <property type="entry name" value="Galactose-binding domain-like"/>
    <property type="match status" value="1"/>
</dbReference>
<keyword evidence="2" id="KW-0833">Ubl conjugation pathway</keyword>
<dbReference type="AlphaFoldDB" id="A0A183DXH3"/>